<evidence type="ECO:0000256" key="2">
    <source>
        <dbReference type="SAM" id="SignalP"/>
    </source>
</evidence>
<evidence type="ECO:0000256" key="1">
    <source>
        <dbReference type="SAM" id="MobiDB-lite"/>
    </source>
</evidence>
<sequence length="108" mass="10898">MHTTMLHRLIGFLLLPILAACSTAGVATTPPDTSAAATAHSVATANRRPGRIEMENASVTASVAATTPAPPQTTAADATSGSDIRIALVTSGGRVDDGGIEQLVYEGL</sequence>
<keyword evidence="2" id="KW-0732">Signal</keyword>
<gene>
    <name evidence="3" type="ORF">AVDCRST_MAG93-2836</name>
</gene>
<dbReference type="EMBL" id="CADCTR010000972">
    <property type="protein sequence ID" value="CAA9274967.1"/>
    <property type="molecule type" value="Genomic_DNA"/>
</dbReference>
<feature type="non-terminal residue" evidence="3">
    <location>
        <position position="108"/>
    </location>
</feature>
<organism evidence="3">
    <name type="scientific">uncultured Chloroflexia bacterium</name>
    <dbReference type="NCBI Taxonomy" id="1672391"/>
    <lineage>
        <taxon>Bacteria</taxon>
        <taxon>Bacillati</taxon>
        <taxon>Chloroflexota</taxon>
        <taxon>Chloroflexia</taxon>
        <taxon>environmental samples</taxon>
    </lineage>
</organism>
<reference evidence="3" key="1">
    <citation type="submission" date="2020-02" db="EMBL/GenBank/DDBJ databases">
        <authorList>
            <person name="Meier V. D."/>
        </authorList>
    </citation>
    <scope>NUCLEOTIDE SEQUENCE</scope>
    <source>
        <strain evidence="3">AVDCRST_MAG93</strain>
    </source>
</reference>
<feature type="signal peptide" evidence="2">
    <location>
        <begin position="1"/>
        <end position="24"/>
    </location>
</feature>
<evidence type="ECO:0000313" key="3">
    <source>
        <dbReference type="EMBL" id="CAA9274967.1"/>
    </source>
</evidence>
<protein>
    <submittedName>
        <fullName evidence="3">Signal recognition particle receptor protein FtsY (Alpha subunit)</fullName>
    </submittedName>
</protein>
<feature type="region of interest" description="Disordered" evidence="1">
    <location>
        <begin position="29"/>
        <end position="80"/>
    </location>
</feature>
<proteinExistence type="predicted"/>
<feature type="chain" id="PRO_5026811408" evidence="2">
    <location>
        <begin position="25"/>
        <end position="108"/>
    </location>
</feature>
<feature type="compositionally biased region" description="Low complexity" evidence="1">
    <location>
        <begin position="29"/>
        <end position="45"/>
    </location>
</feature>
<dbReference type="AlphaFoldDB" id="A0A6J4JC13"/>
<feature type="compositionally biased region" description="Low complexity" evidence="1">
    <location>
        <begin position="57"/>
        <end position="80"/>
    </location>
</feature>
<name>A0A6J4JC13_9CHLR</name>
<keyword evidence="3" id="KW-0675">Receptor</keyword>
<accession>A0A6J4JC13</accession>